<dbReference type="SUPFAM" id="SSF142019">
    <property type="entry name" value="Nqo1 FMN-binding domain-like"/>
    <property type="match status" value="1"/>
</dbReference>
<dbReference type="Proteomes" id="UP001139494">
    <property type="component" value="Unassembled WGS sequence"/>
</dbReference>
<evidence type="ECO:0000256" key="2">
    <source>
        <dbReference type="ARBA" id="ARBA00023004"/>
    </source>
</evidence>
<feature type="domain" description="NADH-ubiquinone oxidoreductase 51kDa subunit iron-sulphur binding" evidence="4">
    <location>
        <begin position="391"/>
        <end position="436"/>
    </location>
</feature>
<dbReference type="Gene3D" id="1.20.1440.230">
    <property type="entry name" value="NADH-ubiquinone oxidoreductase 51kDa subunit, iron-sulphur binding domain"/>
    <property type="match status" value="1"/>
</dbReference>
<dbReference type="RefSeq" id="WP_256028706.1">
    <property type="nucleotide sequence ID" value="NZ_JAHLKM010000003.1"/>
</dbReference>
<comment type="caution">
    <text evidence="5">The sequence shown here is derived from an EMBL/GenBank/DDBJ whole genome shotgun (WGS) entry which is preliminary data.</text>
</comment>
<name>A0A9R1CPS3_9EURY</name>
<keyword evidence="6" id="KW-1185">Reference proteome</keyword>
<dbReference type="InterPro" id="IPR037225">
    <property type="entry name" value="Nuo51_FMN-bd_sf"/>
</dbReference>
<sequence>MSPPGVEPGPVVRVTADTSDRSAVIEAIDDAADVSVRRVGPAGTPSPLGLYTTAGRTAIHTDLRPDAAAEAATTLEDGDFPTTGAEAAVDHDEDTAAIPAPDSGPLSVGTRRVLGPCGWVDPTVRPEPVAAEFDPETVLDRVATVGLRGRGRADGATDDLISAVWERTIEAEGDPVVVIHAADTDCPTDELMCRSIPGRVLDGAGIVADAVGAEDVVALATDPAVEPLEAVADGELIHRAPESFRIGEPTMALEALEGNDRIEARRRPPGPEEWGLYGRPTVVHTPRTLVQLRTLLEDGEGFDPESADPGTRTVAVRGAVRAPAVVELRTDSALSRALSAVDAAGDRYVVGGRFGGVTGSVDLPASAPALSASGLGTEGVLEVLGPDDCIVATVGERAAFAREENCGRCVPCREGSKQLHGALRDVYDGEFDPETLRELARVMRTSSLCAFGEAAARPIRTALEAFEPEFRAHAEGRCPAGTCGGLR</sequence>
<evidence type="ECO:0000313" key="5">
    <source>
        <dbReference type="EMBL" id="MCQ4332768.1"/>
    </source>
</evidence>
<evidence type="ECO:0000259" key="4">
    <source>
        <dbReference type="SMART" id="SM00928"/>
    </source>
</evidence>
<proteinExistence type="predicted"/>
<reference evidence="5" key="1">
    <citation type="journal article" date="2023" name="Front. Microbiol.">
        <title>Genomic-based phylogenetic and metabolic analyses of the genus Natronomonas, and description of Natronomonas aquatica sp. nov.</title>
        <authorList>
            <person name="Garcia-Roldan A."/>
            <person name="Duran-Viseras A."/>
            <person name="de la Haba R.R."/>
            <person name="Corral P."/>
            <person name="Sanchez-Porro C."/>
            <person name="Ventosa A."/>
        </authorList>
    </citation>
    <scope>NUCLEOTIDE SEQUENCE</scope>
    <source>
        <strain evidence="5">F2-12</strain>
    </source>
</reference>
<organism evidence="5 6">
    <name type="scientific">Natronomonas aquatica</name>
    <dbReference type="NCBI Taxonomy" id="2841590"/>
    <lineage>
        <taxon>Archaea</taxon>
        <taxon>Methanobacteriati</taxon>
        <taxon>Methanobacteriota</taxon>
        <taxon>Stenosarchaea group</taxon>
        <taxon>Halobacteria</taxon>
        <taxon>Halobacteriales</taxon>
        <taxon>Natronomonadaceae</taxon>
        <taxon>Natronomonas</taxon>
    </lineage>
</organism>
<keyword evidence="2" id="KW-0408">Iron</keyword>
<accession>A0A9R1CPS3</accession>
<dbReference type="SMART" id="SM00928">
    <property type="entry name" value="NADH_4Fe-4S"/>
    <property type="match status" value="1"/>
</dbReference>
<dbReference type="GO" id="GO:0051539">
    <property type="term" value="F:4 iron, 4 sulfur cluster binding"/>
    <property type="evidence" value="ECO:0007669"/>
    <property type="project" value="InterPro"/>
</dbReference>
<dbReference type="PANTHER" id="PTHR43578">
    <property type="entry name" value="NADH-QUINONE OXIDOREDUCTASE SUBUNIT F"/>
    <property type="match status" value="1"/>
</dbReference>
<keyword evidence="1" id="KW-0479">Metal-binding</keyword>
<evidence type="ECO:0000313" key="6">
    <source>
        <dbReference type="Proteomes" id="UP001139494"/>
    </source>
</evidence>
<dbReference type="InterPro" id="IPR019575">
    <property type="entry name" value="Nuop51_4Fe4S-bd"/>
</dbReference>
<evidence type="ECO:0000256" key="3">
    <source>
        <dbReference type="ARBA" id="ARBA00023014"/>
    </source>
</evidence>
<dbReference type="GO" id="GO:0046872">
    <property type="term" value="F:metal ion binding"/>
    <property type="evidence" value="ECO:0007669"/>
    <property type="project" value="UniProtKB-KW"/>
</dbReference>
<evidence type="ECO:0000256" key="1">
    <source>
        <dbReference type="ARBA" id="ARBA00022723"/>
    </source>
</evidence>
<keyword evidence="3" id="KW-0411">Iron-sulfur</keyword>
<dbReference type="SUPFAM" id="SSF140490">
    <property type="entry name" value="Nqo1C-terminal domain-like"/>
    <property type="match status" value="1"/>
</dbReference>
<protein>
    <submittedName>
        <fullName evidence="5">NADH dehydrogenase FAD-containing subunit</fullName>
    </submittedName>
</protein>
<dbReference type="Gene3D" id="3.40.50.11540">
    <property type="entry name" value="NADH-ubiquinone oxidoreductase 51kDa subunit"/>
    <property type="match status" value="1"/>
</dbReference>
<dbReference type="InterPro" id="IPR037207">
    <property type="entry name" value="Nuop51_4Fe4S-bd_sf"/>
</dbReference>
<dbReference type="PANTHER" id="PTHR43578:SF3">
    <property type="entry name" value="NADH-QUINONE OXIDOREDUCTASE SUBUNIT F"/>
    <property type="match status" value="1"/>
</dbReference>
<dbReference type="Pfam" id="PF10589">
    <property type="entry name" value="NADH_4Fe-4S"/>
    <property type="match status" value="1"/>
</dbReference>
<gene>
    <name evidence="5" type="ORF">KM295_04520</name>
</gene>
<dbReference type="EMBL" id="JAHLKM010000003">
    <property type="protein sequence ID" value="MCQ4332768.1"/>
    <property type="molecule type" value="Genomic_DNA"/>
</dbReference>
<dbReference type="AlphaFoldDB" id="A0A9R1CPS3"/>